<evidence type="ECO:0000313" key="12">
    <source>
        <dbReference type="EMBL" id="KAL0249841.1"/>
    </source>
</evidence>
<dbReference type="Proteomes" id="UP000054399">
    <property type="component" value="Unassembled WGS sequence"/>
</dbReference>
<evidence type="ECO:0000256" key="9">
    <source>
        <dbReference type="RuleBase" id="RU361221"/>
    </source>
</evidence>
<feature type="transmembrane region" description="Helical" evidence="9">
    <location>
        <begin position="831"/>
        <end position="848"/>
    </location>
</feature>
<feature type="region of interest" description="Disordered" evidence="10">
    <location>
        <begin position="568"/>
        <end position="608"/>
    </location>
</feature>
<reference evidence="12" key="1">
    <citation type="submission" date="2015-01" db="EMBL/GenBank/DDBJ databases">
        <authorList>
            <consortium name="The Broad Institute Genomics Platform"/>
            <person name="Cuomo C."/>
            <person name="Litvintseva A."/>
            <person name="Chen Y."/>
            <person name="Heitman J."/>
            <person name="Sun S."/>
            <person name="Springer D."/>
            <person name="Dromer F."/>
            <person name="Young S."/>
            <person name="Zeng Q."/>
            <person name="Gargeya S."/>
            <person name="Abouelleil A."/>
            <person name="Alvarado L."/>
            <person name="Chapman S.B."/>
            <person name="Gainer-Dewar J."/>
            <person name="Goldberg J."/>
            <person name="Griggs A."/>
            <person name="Gujja S."/>
            <person name="Hansen M."/>
            <person name="Howarth C."/>
            <person name="Imamovic A."/>
            <person name="Larimer J."/>
            <person name="Murphy C."/>
            <person name="Naylor J."/>
            <person name="Pearson M."/>
            <person name="Priest M."/>
            <person name="Roberts A."/>
            <person name="Saif S."/>
            <person name="Shea T."/>
            <person name="Sykes S."/>
            <person name="Wortman J."/>
            <person name="Nusbaum C."/>
            <person name="Birren B."/>
        </authorList>
    </citation>
    <scope>NUCLEOTIDE SEQUENCE</scope>
    <source>
        <strain evidence="12">IND107</strain>
    </source>
</reference>
<dbReference type="Gene3D" id="1.10.3080.10">
    <property type="entry name" value="Clc chloride channel"/>
    <property type="match status" value="1"/>
</dbReference>
<feature type="compositionally biased region" description="Polar residues" evidence="10">
    <location>
        <begin position="56"/>
        <end position="97"/>
    </location>
</feature>
<feature type="compositionally biased region" description="Polar residues" evidence="10">
    <location>
        <begin position="11"/>
        <end position="21"/>
    </location>
</feature>
<comment type="caution">
    <text evidence="9">Lacks conserved residue(s) required for the propagation of feature annotation.</text>
</comment>
<keyword evidence="8" id="KW-0129">CBS domain</keyword>
<name>A0ABR3BVJ1_9TREE</name>
<feature type="transmembrane region" description="Helical" evidence="9">
    <location>
        <begin position="716"/>
        <end position="739"/>
    </location>
</feature>
<dbReference type="GeneID" id="91989999"/>
<feature type="transmembrane region" description="Helical" evidence="9">
    <location>
        <begin position="883"/>
        <end position="907"/>
    </location>
</feature>
<evidence type="ECO:0000256" key="3">
    <source>
        <dbReference type="ARBA" id="ARBA00022692"/>
    </source>
</evidence>
<dbReference type="PROSITE" id="PS51371">
    <property type="entry name" value="CBS"/>
    <property type="match status" value="1"/>
</dbReference>
<feature type="region of interest" description="Disordered" evidence="10">
    <location>
        <begin position="1"/>
        <end position="267"/>
    </location>
</feature>
<feature type="transmembrane region" description="Helical" evidence="9">
    <location>
        <begin position="913"/>
        <end position="932"/>
    </location>
</feature>
<evidence type="ECO:0000256" key="5">
    <source>
        <dbReference type="ARBA" id="ARBA00023065"/>
    </source>
</evidence>
<keyword evidence="4 9" id="KW-1133">Transmembrane helix</keyword>
<comment type="subcellular location">
    <subcellularLocation>
        <location evidence="1 9">Membrane</location>
        <topology evidence="1 9">Multi-pass membrane protein</topology>
    </subcellularLocation>
</comment>
<proteinExistence type="inferred from homology"/>
<evidence type="ECO:0000256" key="10">
    <source>
        <dbReference type="SAM" id="MobiDB-lite"/>
    </source>
</evidence>
<dbReference type="RefSeq" id="XP_066614028.1">
    <property type="nucleotide sequence ID" value="XM_066757644.1"/>
</dbReference>
<feature type="transmembrane region" description="Helical" evidence="9">
    <location>
        <begin position="449"/>
        <end position="470"/>
    </location>
</feature>
<evidence type="ECO:0000256" key="2">
    <source>
        <dbReference type="ARBA" id="ARBA00022448"/>
    </source>
</evidence>
<feature type="compositionally biased region" description="Low complexity" evidence="10">
    <location>
        <begin position="22"/>
        <end position="31"/>
    </location>
</feature>
<dbReference type="InterPro" id="IPR001807">
    <property type="entry name" value="ClC"/>
</dbReference>
<evidence type="ECO:0000256" key="8">
    <source>
        <dbReference type="PROSITE-ProRule" id="PRU00703"/>
    </source>
</evidence>
<feature type="compositionally biased region" description="Low complexity" evidence="10">
    <location>
        <begin position="44"/>
        <end position="55"/>
    </location>
</feature>
<feature type="domain" description="CBS" evidence="11">
    <location>
        <begin position="1179"/>
        <end position="1237"/>
    </location>
</feature>
<comment type="similarity">
    <text evidence="9">Belongs to the chloride channel (TC 2.A.49) family.</text>
</comment>
<keyword evidence="5 9" id="KW-0406">Ion transport</keyword>
<keyword evidence="6 9" id="KW-0472">Membrane</keyword>
<organism evidence="12 13">
    <name type="scientific">Cryptococcus tetragattii IND107</name>
    <dbReference type="NCBI Taxonomy" id="1296105"/>
    <lineage>
        <taxon>Eukaryota</taxon>
        <taxon>Fungi</taxon>
        <taxon>Dikarya</taxon>
        <taxon>Basidiomycota</taxon>
        <taxon>Agaricomycotina</taxon>
        <taxon>Tremellomycetes</taxon>
        <taxon>Tremellales</taxon>
        <taxon>Cryptococcaceae</taxon>
        <taxon>Cryptococcus</taxon>
        <taxon>Cryptococcus gattii species complex</taxon>
    </lineage>
</organism>
<dbReference type="EMBL" id="ATAM02000005">
    <property type="protein sequence ID" value="KAL0249841.1"/>
    <property type="molecule type" value="Genomic_DNA"/>
</dbReference>
<dbReference type="CDD" id="cd03684">
    <property type="entry name" value="ClC_3_like"/>
    <property type="match status" value="1"/>
</dbReference>
<keyword evidence="7 9" id="KW-0868">Chloride</keyword>
<evidence type="ECO:0000313" key="13">
    <source>
        <dbReference type="Proteomes" id="UP000054399"/>
    </source>
</evidence>
<keyword evidence="13" id="KW-1185">Reference proteome</keyword>
<dbReference type="SUPFAM" id="SSF54631">
    <property type="entry name" value="CBS-domain pair"/>
    <property type="match status" value="1"/>
</dbReference>
<dbReference type="InterPro" id="IPR014743">
    <property type="entry name" value="Cl-channel_core"/>
</dbReference>
<evidence type="ECO:0000256" key="1">
    <source>
        <dbReference type="ARBA" id="ARBA00004141"/>
    </source>
</evidence>
<protein>
    <recommendedName>
        <fullName evidence="9">Chloride channel protein</fullName>
    </recommendedName>
</protein>
<dbReference type="SUPFAM" id="SSF81340">
    <property type="entry name" value="Clc chloride channel"/>
    <property type="match status" value="1"/>
</dbReference>
<dbReference type="InterPro" id="IPR046342">
    <property type="entry name" value="CBS_dom_sf"/>
</dbReference>
<evidence type="ECO:0000256" key="7">
    <source>
        <dbReference type="ARBA" id="ARBA00023214"/>
    </source>
</evidence>
<feature type="compositionally biased region" description="Low complexity" evidence="10">
    <location>
        <begin position="98"/>
        <end position="116"/>
    </location>
</feature>
<reference evidence="12" key="2">
    <citation type="submission" date="2024-01" db="EMBL/GenBank/DDBJ databases">
        <title>Comparative genomics of Cryptococcus and Kwoniella reveals pathogenesis evolution and contrasting modes of karyotype evolution via chromosome fusion or intercentromeric recombination.</title>
        <authorList>
            <person name="Coelho M.A."/>
            <person name="David-Palma M."/>
            <person name="Shea T."/>
            <person name="Bowers K."/>
            <person name="Mcginley-Smith S."/>
            <person name="Mohammad A.W."/>
            <person name="Gnirke A."/>
            <person name="Yurkov A.M."/>
            <person name="Nowrousian M."/>
            <person name="Sun S."/>
            <person name="Cuomo C.A."/>
            <person name="Heitman J."/>
        </authorList>
    </citation>
    <scope>NUCLEOTIDE SEQUENCE</scope>
    <source>
        <strain evidence="12">IND107</strain>
    </source>
</reference>
<keyword evidence="2 9" id="KW-0813">Transport</keyword>
<feature type="transmembrane region" description="Helical" evidence="9">
    <location>
        <begin position="978"/>
        <end position="1002"/>
    </location>
</feature>
<dbReference type="SMART" id="SM00116">
    <property type="entry name" value="CBS"/>
    <property type="match status" value="1"/>
</dbReference>
<gene>
    <name evidence="12" type="ORF">I308_103143</name>
</gene>
<feature type="transmembrane region" description="Helical" evidence="9">
    <location>
        <begin position="953"/>
        <end position="972"/>
    </location>
</feature>
<feature type="compositionally biased region" description="Low complexity" evidence="10">
    <location>
        <begin position="179"/>
        <end position="194"/>
    </location>
</feature>
<dbReference type="PRINTS" id="PR00762">
    <property type="entry name" value="CLCHANNEL"/>
</dbReference>
<feature type="compositionally biased region" description="Polar residues" evidence="10">
    <location>
        <begin position="576"/>
        <end position="601"/>
    </location>
</feature>
<dbReference type="InterPro" id="IPR000644">
    <property type="entry name" value="CBS_dom"/>
</dbReference>
<evidence type="ECO:0000256" key="4">
    <source>
        <dbReference type="ARBA" id="ARBA00022989"/>
    </source>
</evidence>
<dbReference type="PANTHER" id="PTHR45711">
    <property type="entry name" value="CHLORIDE CHANNEL PROTEIN"/>
    <property type="match status" value="1"/>
</dbReference>
<dbReference type="PANTHER" id="PTHR45711:SF6">
    <property type="entry name" value="CHLORIDE CHANNEL PROTEIN"/>
    <property type="match status" value="1"/>
</dbReference>
<dbReference type="Pfam" id="PF00654">
    <property type="entry name" value="Voltage_CLC"/>
    <property type="match status" value="1"/>
</dbReference>
<keyword evidence="3 9" id="KW-0812">Transmembrane</keyword>
<feature type="compositionally biased region" description="Polar residues" evidence="10">
    <location>
        <begin position="232"/>
        <end position="243"/>
    </location>
</feature>
<sequence length="1238" mass="132505">MPEQRVPPSSEPISTLMSNAPSSSTTSIASTVRPVRPASIVSLRHPQPQQHRTQPSASRTGSISQSRRQSVDTSVPESQSTSPITYFPNPSSFANSQDTNDNSISSTADSTATSPTVSLSHMTSTDSDDPSAPHVISTSSIARTPRLNPVASSNVIGLDTGAPAPRVQTSRAPGGHAQTSSGTTSSTSGSVSSTIDQQSRRRCSSRVFSTPGAGYSATHPNVGLGLGPTPSRAGTGSTSTTVNDAALSSPRRISTSRGLHVPPQTAAPPAGNLGLPTHEAYYSVSQPVSATTPRFRDKGIYVSGGSGGLQHHSSSIGGYPSGSYGATHQNQPSRDLAPTSAMGATVHSPFPSPKGSVLKKLQKKASNVGLGLGRPDNYDDEALGRYGDEDEMLEDNLGERANGTRVWYSSFATIDWIHDAIKESSRVRRLRHAASRSLRGRIANTWDRFQGWLVVTLIGIITALIAFLIIRAEMAFFDLKEGFCSTSWGTAKRFCCAPRHQSPGSDGGEYECSDWVEWGQLFKPKAKDGPFGGWVYGGPEFMAYATVALLLAVIASCMTVYLSSSDHHTTSKDSTFLTPPSKVTTAKQSTASSPTKRTTSLPYGPHDERQPLLDAITNEPPTPLIESPPEPSRKVMFYAAGSGIPEIKTILSGFVIHGYLGGWTLITKSAGLALSVGSGLSLGKEGPLVHISSCVGNIVSRMFLKFECNEAKRREILSAACAAGVAVAFGAPVGGVLFSLEEVSYYFPPKVMWRSFWCAAIAAITLKALNPFGNGSLVLFAVSYTKEYQYWEYIIFIVLGIFGGLYGAVFARLNIIWSKHVRNGTWLKRHPIFEVALVVLLTTVVSFSNPYTRMAGTELVASLFEECNSSSSSKLCVSQPHELATVIWEVFMALVIKGCLTIITFGIKVPAGIFIPSLAVGACFGRIVGHIMEYIEFVHPDLSIFSVCKNTDCVVPGIYAMVGAAATLAGVTRTTVSLAVIMFELTSTLNYVVPVMLGVLIAKTVADGLERKGIYDLVIDLNQLPYLDSKHEYLWGSRRASSVADRSVPHLRADKPHTVRSLTGKLLELVRLGMEDTGFPVLAKEVTSAGGPGTNVGLGLEGGIGSGRERSCLRVVGFLGINELEHALSELADEPDAAINLTPDDATQARIRNSALSIFSFADSFVDNGWNPCDLSRYIDQAPITVQIHSPLELVQQLFVKLGVRQIIVVNSRGVFQGIITKKAWLSFLNELEEGAGQ</sequence>
<comment type="caution">
    <text evidence="12">The sequence shown here is derived from an EMBL/GenBank/DDBJ whole genome shotgun (WGS) entry which is preliminary data.</text>
</comment>
<accession>A0ABR3BVJ1</accession>
<feature type="transmembrane region" description="Helical" evidence="9">
    <location>
        <begin position="541"/>
        <end position="562"/>
    </location>
</feature>
<evidence type="ECO:0000259" key="11">
    <source>
        <dbReference type="PROSITE" id="PS51371"/>
    </source>
</evidence>
<feature type="transmembrane region" description="Helical" evidence="9">
    <location>
        <begin position="790"/>
        <end position="811"/>
    </location>
</feature>
<evidence type="ECO:0000256" key="6">
    <source>
        <dbReference type="ARBA" id="ARBA00023136"/>
    </source>
</evidence>